<dbReference type="GO" id="GO:0017004">
    <property type="term" value="P:cytochrome complex assembly"/>
    <property type="evidence" value="ECO:0007669"/>
    <property type="project" value="UniProtKB-KW"/>
</dbReference>
<dbReference type="AlphaFoldDB" id="A0A4Q5LK92"/>
<keyword evidence="5" id="KW-0732">Signal</keyword>
<comment type="caution">
    <text evidence="7">The sequence shown here is derived from an EMBL/GenBank/DDBJ whole genome shotgun (WGS) entry which is preliminary data.</text>
</comment>
<keyword evidence="3" id="KW-1015">Disulfide bond</keyword>
<dbReference type="GO" id="GO:0016491">
    <property type="term" value="F:oxidoreductase activity"/>
    <property type="evidence" value="ECO:0007669"/>
    <property type="project" value="InterPro"/>
</dbReference>
<dbReference type="PANTHER" id="PTHR42852">
    <property type="entry name" value="THIOL:DISULFIDE INTERCHANGE PROTEIN DSBE"/>
    <property type="match status" value="1"/>
</dbReference>
<evidence type="ECO:0000256" key="1">
    <source>
        <dbReference type="ARBA" id="ARBA00004196"/>
    </source>
</evidence>
<evidence type="ECO:0000256" key="3">
    <source>
        <dbReference type="ARBA" id="ARBA00023157"/>
    </source>
</evidence>
<gene>
    <name evidence="7" type="ORF">EWM62_15320</name>
</gene>
<dbReference type="GO" id="GO:0030313">
    <property type="term" value="C:cell envelope"/>
    <property type="evidence" value="ECO:0007669"/>
    <property type="project" value="UniProtKB-SubCell"/>
</dbReference>
<sequence length="410" mass="45221">MIKKIIFSALVLTALTHISWAQTKLKAGVWRGALHTASANQIPFNFEVTNTGNKQELAIINSSEHFKVTDITAKGDSVFIKMPLFESEFRLKQEGDNLKGQFIKHLGDRDVPMGFTATAGTPWRFFEAPAKTAYNVSGRWLAIMGDSTGRDTTVGEFKQAGQKVTGTFLTTTGDYRFLEGTVSGDSLYLSCFDGGHAYLFSAKIADDNTITGGKFFSGLTGKDVWVATRNQNAKLPDAYSLSALKPGYKKLAFTFKDLNGKAVSLTDARFNNKVVIVQVMGSWCPNCMDETAYMVNYYKKYQSRGVEVLGLAYERTTDFTKSQKALAQVKARFDVKYPVLITGYTSNKAETAKSLPALTSVVGFPTTIIIDKKGDVRKIHTGFNGPGTGEHYTEFISEFEKLTEDLLAEK</sequence>
<proteinExistence type="predicted"/>
<evidence type="ECO:0000313" key="7">
    <source>
        <dbReference type="EMBL" id="RYU87864.1"/>
    </source>
</evidence>
<dbReference type="CDD" id="cd02966">
    <property type="entry name" value="TlpA_like_family"/>
    <property type="match status" value="1"/>
</dbReference>
<protein>
    <submittedName>
        <fullName evidence="7">TlpA family protein disulfide reductase</fullName>
    </submittedName>
</protein>
<keyword evidence="4" id="KW-0676">Redox-active center</keyword>
<dbReference type="InterPro" id="IPR036249">
    <property type="entry name" value="Thioredoxin-like_sf"/>
</dbReference>
<dbReference type="EMBL" id="SEWG01000006">
    <property type="protein sequence ID" value="RYU87864.1"/>
    <property type="molecule type" value="Genomic_DNA"/>
</dbReference>
<comment type="subcellular location">
    <subcellularLocation>
        <location evidence="1">Cell envelope</location>
    </subcellularLocation>
</comment>
<dbReference type="RefSeq" id="WP_129877559.1">
    <property type="nucleotide sequence ID" value="NZ_SEWG01000006.1"/>
</dbReference>
<feature type="domain" description="Thioredoxin" evidence="6">
    <location>
        <begin position="244"/>
        <end position="401"/>
    </location>
</feature>
<dbReference type="PROSITE" id="PS51352">
    <property type="entry name" value="THIOREDOXIN_2"/>
    <property type="match status" value="1"/>
</dbReference>
<evidence type="ECO:0000256" key="2">
    <source>
        <dbReference type="ARBA" id="ARBA00022748"/>
    </source>
</evidence>
<evidence type="ECO:0000256" key="4">
    <source>
        <dbReference type="ARBA" id="ARBA00023284"/>
    </source>
</evidence>
<keyword evidence="2" id="KW-0201">Cytochrome c-type biogenesis</keyword>
<dbReference type="PANTHER" id="PTHR42852:SF6">
    <property type="entry name" value="THIOL:DISULFIDE INTERCHANGE PROTEIN DSBE"/>
    <property type="match status" value="1"/>
</dbReference>
<name>A0A4Q5LK92_9SPHI</name>
<dbReference type="InterPro" id="IPR013740">
    <property type="entry name" value="Redoxin"/>
</dbReference>
<evidence type="ECO:0000256" key="5">
    <source>
        <dbReference type="SAM" id="SignalP"/>
    </source>
</evidence>
<evidence type="ECO:0000313" key="8">
    <source>
        <dbReference type="Proteomes" id="UP000293331"/>
    </source>
</evidence>
<dbReference type="Gene3D" id="3.40.30.10">
    <property type="entry name" value="Glutaredoxin"/>
    <property type="match status" value="1"/>
</dbReference>
<dbReference type="Pfam" id="PF08534">
    <property type="entry name" value="Redoxin"/>
    <property type="match status" value="1"/>
</dbReference>
<dbReference type="Proteomes" id="UP000293331">
    <property type="component" value="Unassembled WGS sequence"/>
</dbReference>
<feature type="signal peptide" evidence="5">
    <location>
        <begin position="1"/>
        <end position="21"/>
    </location>
</feature>
<organism evidence="7 8">
    <name type="scientific">Mucilaginibacter terrigena</name>
    <dbReference type="NCBI Taxonomy" id="2492395"/>
    <lineage>
        <taxon>Bacteria</taxon>
        <taxon>Pseudomonadati</taxon>
        <taxon>Bacteroidota</taxon>
        <taxon>Sphingobacteriia</taxon>
        <taxon>Sphingobacteriales</taxon>
        <taxon>Sphingobacteriaceae</taxon>
        <taxon>Mucilaginibacter</taxon>
    </lineage>
</organism>
<accession>A0A4Q5LK92</accession>
<evidence type="ECO:0000259" key="6">
    <source>
        <dbReference type="PROSITE" id="PS51352"/>
    </source>
</evidence>
<feature type="chain" id="PRO_5020376973" evidence="5">
    <location>
        <begin position="22"/>
        <end position="410"/>
    </location>
</feature>
<dbReference type="SUPFAM" id="SSF52833">
    <property type="entry name" value="Thioredoxin-like"/>
    <property type="match status" value="1"/>
</dbReference>
<dbReference type="OrthoDB" id="616241at2"/>
<dbReference type="InterPro" id="IPR050553">
    <property type="entry name" value="Thioredoxin_ResA/DsbE_sf"/>
</dbReference>
<keyword evidence="8" id="KW-1185">Reference proteome</keyword>
<dbReference type="InterPro" id="IPR013766">
    <property type="entry name" value="Thioredoxin_domain"/>
</dbReference>
<reference evidence="7 8" key="1">
    <citation type="submission" date="2019-02" db="EMBL/GenBank/DDBJ databases">
        <title>Bacterial novel species Mucilaginibacter sp. 17JY9-4 isolated from soil.</title>
        <authorList>
            <person name="Jung H.-Y."/>
        </authorList>
    </citation>
    <scope>NUCLEOTIDE SEQUENCE [LARGE SCALE GENOMIC DNA]</scope>
    <source>
        <strain evidence="7 8">17JY9-4</strain>
    </source>
</reference>